<dbReference type="GO" id="GO:0030288">
    <property type="term" value="C:outer membrane-bounded periplasmic space"/>
    <property type="evidence" value="ECO:0007669"/>
    <property type="project" value="TreeGrafter"/>
</dbReference>
<evidence type="ECO:0000313" key="9">
    <source>
        <dbReference type="EMBL" id="PQL25876.1"/>
    </source>
</evidence>
<evidence type="ECO:0000313" key="8">
    <source>
        <dbReference type="EMBL" id="GCL69424.1"/>
    </source>
</evidence>
<dbReference type="InterPro" id="IPR052363">
    <property type="entry name" value="LPS_export_LptC"/>
</dbReference>
<evidence type="ECO:0000256" key="4">
    <source>
        <dbReference type="ARBA" id="ARBA00022989"/>
    </source>
</evidence>
<keyword evidence="3 6" id="KW-0812">Transmembrane</keyword>
<dbReference type="Pfam" id="PF06835">
    <property type="entry name" value="LptC"/>
    <property type="match status" value="1"/>
</dbReference>
<evidence type="ECO:0000313" key="12">
    <source>
        <dbReference type="Proteomes" id="UP000303581"/>
    </source>
</evidence>
<proteinExistence type="predicted"/>
<dbReference type="PANTHER" id="PTHR37481">
    <property type="entry name" value="LIPOPOLYSACCHARIDE EXPORT SYSTEM PROTEIN LPTC"/>
    <property type="match status" value="1"/>
</dbReference>
<evidence type="ECO:0000256" key="1">
    <source>
        <dbReference type="ARBA" id="ARBA00022475"/>
    </source>
</evidence>
<sequence length="179" mass="19267">MKNNKKMIAIVAAIVIALIGLIAYILHDSGDSNSPKTTATGQLVNFQGAELQEEKDGKLVWALSAEKIEYDPRSKSIVLTNLKGLFYQDDVTTTITAPHAVLSGDHNSLDVDGGVTASNTEGASFKTDALHFDNKTKLLTSKTAFTYDSKDITLVGDKLEGNMSLKQIKATGHAKLTKK</sequence>
<dbReference type="RefSeq" id="WP_059361713.1">
    <property type="nucleotide sequence ID" value="NZ_BBXI01000007.1"/>
</dbReference>
<dbReference type="GO" id="GO:0005886">
    <property type="term" value="C:plasma membrane"/>
    <property type="evidence" value="ECO:0007669"/>
    <property type="project" value="InterPro"/>
</dbReference>
<evidence type="ECO:0000256" key="3">
    <source>
        <dbReference type="ARBA" id="ARBA00022692"/>
    </source>
</evidence>
<evidence type="ECO:0000313" key="7">
    <source>
        <dbReference type="EMBL" id="GCL67512.1"/>
    </source>
</evidence>
<evidence type="ECO:0000256" key="6">
    <source>
        <dbReference type="SAM" id="Phobius"/>
    </source>
</evidence>
<dbReference type="EMBL" id="BJCQ01000022">
    <property type="protein sequence ID" value="GCL67512.1"/>
    <property type="molecule type" value="Genomic_DNA"/>
</dbReference>
<dbReference type="GO" id="GO:0015221">
    <property type="term" value="F:lipopolysaccharide transmembrane transporter activity"/>
    <property type="evidence" value="ECO:0007669"/>
    <property type="project" value="InterPro"/>
</dbReference>
<protein>
    <submittedName>
        <fullName evidence="9">LPS export ABC transporter periplasmic protein LptC</fullName>
    </submittedName>
</protein>
<dbReference type="Proteomes" id="UP000303581">
    <property type="component" value="Unassembled WGS sequence"/>
</dbReference>
<reference evidence="11 12" key="2">
    <citation type="submission" date="2019-03" db="EMBL/GenBank/DDBJ databases">
        <title>Draft genome sequences of two Veillonella tobetsuensis clinical isolates from intraoperative bronchial fluids of elderly patients with pulmonary carcinoma.</title>
        <authorList>
            <person name="Akiyama T."/>
        </authorList>
    </citation>
    <scope>NUCLEOTIDE SEQUENCE [LARGE SCALE GENOMIC DNA]</scope>
    <source>
        <strain evidence="7 11">PAGU 1578</strain>
        <strain evidence="8 12">PAGU 1579</strain>
    </source>
</reference>
<dbReference type="InterPro" id="IPR010664">
    <property type="entry name" value="LipoPS_assembly_LptC-rel"/>
</dbReference>
<dbReference type="Proteomes" id="UP000300381">
    <property type="component" value="Unassembled WGS sequence"/>
</dbReference>
<dbReference type="Gene3D" id="2.60.450.10">
    <property type="entry name" value="Lipopolysaccharide (LPS) transport protein A like domain"/>
    <property type="match status" value="1"/>
</dbReference>
<dbReference type="InterPro" id="IPR026265">
    <property type="entry name" value="LptC"/>
</dbReference>
<gene>
    <name evidence="9" type="primary">lptC</name>
    <name evidence="7" type="ORF">PAGU1578_11330</name>
    <name evidence="8" type="ORF">PAGU1579_11930</name>
    <name evidence="9" type="ORF">VTHSUH11_01570</name>
</gene>
<accession>A0A2S7ZRI0</accession>
<dbReference type="OrthoDB" id="1629081at2"/>
<evidence type="ECO:0000313" key="11">
    <source>
        <dbReference type="Proteomes" id="UP000300381"/>
    </source>
</evidence>
<dbReference type="STRING" id="1110546.GCA_001078375_00629"/>
<dbReference type="Proteomes" id="UP000238877">
    <property type="component" value="Unassembled WGS sequence"/>
</dbReference>
<dbReference type="EMBL" id="BJCR01000033">
    <property type="protein sequence ID" value="GCL69424.1"/>
    <property type="molecule type" value="Genomic_DNA"/>
</dbReference>
<name>A0A2S7ZRI0_9FIRM</name>
<keyword evidence="1" id="KW-1003">Cell membrane</keyword>
<dbReference type="NCBIfam" id="TIGR04409">
    <property type="entry name" value="LptC_YrbK"/>
    <property type="match status" value="1"/>
</dbReference>
<dbReference type="PANTHER" id="PTHR37481:SF1">
    <property type="entry name" value="LIPOPOLYSACCHARIDE EXPORT SYSTEM PROTEIN LPTC"/>
    <property type="match status" value="1"/>
</dbReference>
<dbReference type="AlphaFoldDB" id="A0A2S7ZRI0"/>
<keyword evidence="2" id="KW-0997">Cell inner membrane</keyword>
<keyword evidence="12" id="KW-1185">Reference proteome</keyword>
<dbReference type="GO" id="GO:0017089">
    <property type="term" value="F:glycolipid transfer activity"/>
    <property type="evidence" value="ECO:0007669"/>
    <property type="project" value="TreeGrafter"/>
</dbReference>
<evidence type="ECO:0000256" key="2">
    <source>
        <dbReference type="ARBA" id="ARBA00022519"/>
    </source>
</evidence>
<comment type="caution">
    <text evidence="9">The sequence shown here is derived from an EMBL/GenBank/DDBJ whole genome shotgun (WGS) entry which is preliminary data.</text>
</comment>
<feature type="transmembrane region" description="Helical" evidence="6">
    <location>
        <begin position="7"/>
        <end position="26"/>
    </location>
</feature>
<keyword evidence="4 6" id="KW-1133">Transmembrane helix</keyword>
<organism evidence="9 10">
    <name type="scientific">Veillonella tobetsuensis</name>
    <dbReference type="NCBI Taxonomy" id="1110546"/>
    <lineage>
        <taxon>Bacteria</taxon>
        <taxon>Bacillati</taxon>
        <taxon>Bacillota</taxon>
        <taxon>Negativicutes</taxon>
        <taxon>Veillonellales</taxon>
        <taxon>Veillonellaceae</taxon>
        <taxon>Veillonella</taxon>
    </lineage>
</organism>
<reference evidence="9 10" key="1">
    <citation type="submission" date="2018-01" db="EMBL/GenBank/DDBJ databases">
        <title>Draft genome sequences of clinical isolates and type strains of oral Veillonella including Veillonella infantum sp., nov.</title>
        <authorList>
            <person name="Mashima I."/>
            <person name="Liao Y.-C."/>
            <person name="Sabharwal A."/>
            <person name="Haase E.M."/>
            <person name="Nakazawa F."/>
            <person name="Scannapieco F.A."/>
        </authorList>
    </citation>
    <scope>NUCLEOTIDE SEQUENCE [LARGE SCALE GENOMIC DNA]</scope>
    <source>
        <strain evidence="9 10">Y6</strain>
    </source>
</reference>
<keyword evidence="5 6" id="KW-0472">Membrane</keyword>
<dbReference type="EMBL" id="PPDF01000004">
    <property type="protein sequence ID" value="PQL25876.1"/>
    <property type="molecule type" value="Genomic_DNA"/>
</dbReference>
<evidence type="ECO:0000256" key="5">
    <source>
        <dbReference type="ARBA" id="ARBA00023136"/>
    </source>
</evidence>
<evidence type="ECO:0000313" key="10">
    <source>
        <dbReference type="Proteomes" id="UP000238877"/>
    </source>
</evidence>